<evidence type="ECO:0000259" key="6">
    <source>
        <dbReference type="Pfam" id="PF13649"/>
    </source>
</evidence>
<dbReference type="Proteomes" id="UP001500755">
    <property type="component" value="Unassembled WGS sequence"/>
</dbReference>
<name>A0ABP5EWK3_9MICO</name>
<evidence type="ECO:0000256" key="4">
    <source>
        <dbReference type="ARBA" id="ARBA00025707"/>
    </source>
</evidence>
<evidence type="ECO:0000256" key="2">
    <source>
        <dbReference type="ARBA" id="ARBA00022603"/>
    </source>
</evidence>
<comment type="caution">
    <text evidence="7">The sequence shown here is derived from an EMBL/GenBank/DDBJ whole genome shotgun (WGS) entry which is preliminary data.</text>
</comment>
<evidence type="ECO:0000256" key="3">
    <source>
        <dbReference type="ARBA" id="ARBA00022679"/>
    </source>
</evidence>
<comment type="pathway">
    <text evidence="1">Lipid metabolism.</text>
</comment>
<gene>
    <name evidence="7" type="ORF">GCM10009755_16230</name>
</gene>
<accession>A0ABP5EWK3</accession>
<evidence type="ECO:0000313" key="8">
    <source>
        <dbReference type="Proteomes" id="UP001500755"/>
    </source>
</evidence>
<keyword evidence="2 7" id="KW-0489">Methyltransferase</keyword>
<dbReference type="Pfam" id="PF13649">
    <property type="entry name" value="Methyltransf_25"/>
    <property type="match status" value="1"/>
</dbReference>
<keyword evidence="8" id="KW-1185">Reference proteome</keyword>
<dbReference type="Gene3D" id="3.40.50.150">
    <property type="entry name" value="Vaccinia Virus protein VP39"/>
    <property type="match status" value="1"/>
</dbReference>
<dbReference type="PANTHER" id="PTHR44307">
    <property type="entry name" value="PHOSPHOETHANOLAMINE METHYLTRANSFERASE"/>
    <property type="match status" value="1"/>
</dbReference>
<dbReference type="SUPFAM" id="SSF53335">
    <property type="entry name" value="S-adenosyl-L-methionine-dependent methyltransferases"/>
    <property type="match status" value="1"/>
</dbReference>
<dbReference type="CDD" id="cd02440">
    <property type="entry name" value="AdoMet_MTases"/>
    <property type="match status" value="1"/>
</dbReference>
<evidence type="ECO:0000256" key="1">
    <source>
        <dbReference type="ARBA" id="ARBA00005189"/>
    </source>
</evidence>
<dbReference type="GO" id="GO:0008168">
    <property type="term" value="F:methyltransferase activity"/>
    <property type="evidence" value="ECO:0007669"/>
    <property type="project" value="UniProtKB-KW"/>
</dbReference>
<dbReference type="InterPro" id="IPR029063">
    <property type="entry name" value="SAM-dependent_MTases_sf"/>
</dbReference>
<dbReference type="GO" id="GO:0032259">
    <property type="term" value="P:methylation"/>
    <property type="evidence" value="ECO:0007669"/>
    <property type="project" value="UniProtKB-KW"/>
</dbReference>
<sequence length="258" mass="29050">MDPMDFAVAFHRDAYRQGPGSDESTLQALKAVPDWTGVKSILDLGCGTGAQTMVLAMHTNAQITAVDVLPEFLEELEERARRMQVGGRVTPLLESFDELTVEPGSFELVWSEGSIYHLGFTRGLEYWKQFIAPGGHLVVSDLCWTTDERPAEIVEFWTEAYPEIATVEQKLAVIEASGYEVVDWFELPQSAWTDNYYEPIRARSPKFIEDYGKDPAAVEFVQMGLEEANLFDRFGEFYGYVFFVVKPVSTVSLTTDSL</sequence>
<dbReference type="EMBL" id="BAAANO010000014">
    <property type="protein sequence ID" value="GAA2006786.1"/>
    <property type="molecule type" value="Genomic_DNA"/>
</dbReference>
<protein>
    <submittedName>
        <fullName evidence="7">Class I SAM-dependent methyltransferase</fullName>
    </submittedName>
</protein>
<organism evidence="7 8">
    <name type="scientific">Brevibacterium samyangense</name>
    <dbReference type="NCBI Taxonomy" id="366888"/>
    <lineage>
        <taxon>Bacteria</taxon>
        <taxon>Bacillati</taxon>
        <taxon>Actinomycetota</taxon>
        <taxon>Actinomycetes</taxon>
        <taxon>Micrococcales</taxon>
        <taxon>Brevibacteriaceae</taxon>
        <taxon>Brevibacterium</taxon>
    </lineage>
</organism>
<proteinExistence type="predicted"/>
<feature type="domain" description="Methyltransferase" evidence="6">
    <location>
        <begin position="41"/>
        <end position="135"/>
    </location>
</feature>
<dbReference type="InterPro" id="IPR041698">
    <property type="entry name" value="Methyltransf_25"/>
</dbReference>
<evidence type="ECO:0000256" key="5">
    <source>
        <dbReference type="ARBA" id="ARBA00047622"/>
    </source>
</evidence>
<comment type="catalytic activity">
    <reaction evidence="5">
        <text>phosphoethanolamine + S-adenosyl-L-methionine = N-methylethanolamine phosphate + S-adenosyl-L-homocysteine + H(+)</text>
        <dbReference type="Rhea" id="RHEA:20365"/>
        <dbReference type="ChEBI" id="CHEBI:15378"/>
        <dbReference type="ChEBI" id="CHEBI:57781"/>
        <dbReference type="ChEBI" id="CHEBI:57856"/>
        <dbReference type="ChEBI" id="CHEBI:58190"/>
        <dbReference type="ChEBI" id="CHEBI:59789"/>
        <dbReference type="EC" id="2.1.1.103"/>
    </reaction>
    <physiologicalReaction direction="left-to-right" evidence="5">
        <dbReference type="Rhea" id="RHEA:20366"/>
    </physiologicalReaction>
</comment>
<keyword evidence="3" id="KW-0808">Transferase</keyword>
<reference evidence="8" key="1">
    <citation type="journal article" date="2019" name="Int. J. Syst. Evol. Microbiol.">
        <title>The Global Catalogue of Microorganisms (GCM) 10K type strain sequencing project: providing services to taxonomists for standard genome sequencing and annotation.</title>
        <authorList>
            <consortium name="The Broad Institute Genomics Platform"/>
            <consortium name="The Broad Institute Genome Sequencing Center for Infectious Disease"/>
            <person name="Wu L."/>
            <person name="Ma J."/>
        </authorList>
    </citation>
    <scope>NUCLEOTIDE SEQUENCE [LARGE SCALE GENOMIC DNA]</scope>
    <source>
        <strain evidence="8">JCM 14546</strain>
    </source>
</reference>
<dbReference type="PANTHER" id="PTHR44307:SF2">
    <property type="entry name" value="PHOSPHOETHANOLAMINE METHYLTRANSFERASE ISOFORM X1"/>
    <property type="match status" value="1"/>
</dbReference>
<evidence type="ECO:0000313" key="7">
    <source>
        <dbReference type="EMBL" id="GAA2006786.1"/>
    </source>
</evidence>
<comment type="pathway">
    <text evidence="4">Phospholipid metabolism.</text>
</comment>